<feature type="compositionally biased region" description="Low complexity" evidence="1">
    <location>
        <begin position="793"/>
        <end position="828"/>
    </location>
</feature>
<feature type="transmembrane region" description="Helical" evidence="2">
    <location>
        <begin position="350"/>
        <end position="369"/>
    </location>
</feature>
<evidence type="ECO:0000259" key="3">
    <source>
        <dbReference type="Pfam" id="PF20153"/>
    </source>
</evidence>
<dbReference type="Pfam" id="PF20153">
    <property type="entry name" value="DUF6535"/>
    <property type="match status" value="1"/>
</dbReference>
<feature type="region of interest" description="Disordered" evidence="1">
    <location>
        <begin position="793"/>
        <end position="831"/>
    </location>
</feature>
<dbReference type="InterPro" id="IPR045338">
    <property type="entry name" value="DUF6535"/>
</dbReference>
<accession>A0A8K0XMI4</accession>
<gene>
    <name evidence="4" type="ORF">BXZ70DRAFT_909208</name>
</gene>
<feature type="compositionally biased region" description="Acidic residues" evidence="1">
    <location>
        <begin position="235"/>
        <end position="246"/>
    </location>
</feature>
<proteinExistence type="predicted"/>
<feature type="transmembrane region" description="Helical" evidence="2">
    <location>
        <begin position="470"/>
        <end position="487"/>
    </location>
</feature>
<feature type="transmembrane region" description="Helical" evidence="2">
    <location>
        <begin position="426"/>
        <end position="450"/>
    </location>
</feature>
<feature type="compositionally biased region" description="Low complexity" evidence="1">
    <location>
        <begin position="53"/>
        <end position="68"/>
    </location>
</feature>
<keyword evidence="2" id="KW-0472">Membrane</keyword>
<evidence type="ECO:0000256" key="2">
    <source>
        <dbReference type="SAM" id="Phobius"/>
    </source>
</evidence>
<organism evidence="4 5">
    <name type="scientific">Cristinia sonorae</name>
    <dbReference type="NCBI Taxonomy" id="1940300"/>
    <lineage>
        <taxon>Eukaryota</taxon>
        <taxon>Fungi</taxon>
        <taxon>Dikarya</taxon>
        <taxon>Basidiomycota</taxon>
        <taxon>Agaricomycotina</taxon>
        <taxon>Agaricomycetes</taxon>
        <taxon>Agaricomycetidae</taxon>
        <taxon>Agaricales</taxon>
        <taxon>Pleurotineae</taxon>
        <taxon>Stephanosporaceae</taxon>
        <taxon>Cristinia</taxon>
    </lineage>
</organism>
<feature type="transmembrane region" description="Helical" evidence="2">
    <location>
        <begin position="401"/>
        <end position="420"/>
    </location>
</feature>
<feature type="compositionally biased region" description="Polar residues" evidence="1">
    <location>
        <begin position="35"/>
        <end position="44"/>
    </location>
</feature>
<keyword evidence="2" id="KW-1133">Transmembrane helix</keyword>
<dbReference type="Proteomes" id="UP000813824">
    <property type="component" value="Unassembled WGS sequence"/>
</dbReference>
<evidence type="ECO:0000313" key="4">
    <source>
        <dbReference type="EMBL" id="KAH8093226.1"/>
    </source>
</evidence>
<protein>
    <recommendedName>
        <fullName evidence="3">DUF6535 domain-containing protein</fullName>
    </recommendedName>
</protein>
<keyword evidence="2" id="KW-0812">Transmembrane</keyword>
<keyword evidence="5" id="KW-1185">Reference proteome</keyword>
<feature type="compositionally biased region" description="Polar residues" evidence="1">
    <location>
        <begin position="156"/>
        <end position="169"/>
    </location>
</feature>
<dbReference type="AlphaFoldDB" id="A0A8K0XMI4"/>
<dbReference type="OrthoDB" id="3235960at2759"/>
<reference evidence="4" key="1">
    <citation type="journal article" date="2021" name="New Phytol.">
        <title>Evolutionary innovations through gain and loss of genes in the ectomycorrhizal Boletales.</title>
        <authorList>
            <person name="Wu G."/>
            <person name="Miyauchi S."/>
            <person name="Morin E."/>
            <person name="Kuo A."/>
            <person name="Drula E."/>
            <person name="Varga T."/>
            <person name="Kohler A."/>
            <person name="Feng B."/>
            <person name="Cao Y."/>
            <person name="Lipzen A."/>
            <person name="Daum C."/>
            <person name="Hundley H."/>
            <person name="Pangilinan J."/>
            <person name="Johnson J."/>
            <person name="Barry K."/>
            <person name="LaButti K."/>
            <person name="Ng V."/>
            <person name="Ahrendt S."/>
            <person name="Min B."/>
            <person name="Choi I.G."/>
            <person name="Park H."/>
            <person name="Plett J.M."/>
            <person name="Magnuson J."/>
            <person name="Spatafora J.W."/>
            <person name="Nagy L.G."/>
            <person name="Henrissat B."/>
            <person name="Grigoriev I.V."/>
            <person name="Yang Z.L."/>
            <person name="Xu J."/>
            <person name="Martin F.M."/>
        </authorList>
    </citation>
    <scope>NUCLEOTIDE SEQUENCE</scope>
    <source>
        <strain evidence="4">KKN 215</strain>
    </source>
</reference>
<name>A0A8K0XMI4_9AGAR</name>
<dbReference type="EMBL" id="JAEVFJ010000029">
    <property type="protein sequence ID" value="KAH8093226.1"/>
    <property type="molecule type" value="Genomic_DNA"/>
</dbReference>
<feature type="region of interest" description="Disordered" evidence="1">
    <location>
        <begin position="109"/>
        <end position="184"/>
    </location>
</feature>
<sequence>MSTPPDLLIAGEYAENIILDSPALTSITDNEDEQLQVSSSSRQLNPDRNDSGSRLLSESLSRRPSPLLLHRRSDSNLGPTRMILSDGTLVDSPAPLDYFSPLRASEHVSTHSLPNSNEHVQVDNGLFPPHNEKKFAQKPRNRSPASDYRRPPLRPNPSTSKKASRSNSPHDPVARRGNNGLQGLQLENTTIKHDDHYLSEGYRSFSNTGLLDKRQPRRHGGSPASSRPTSRYVEESEADEESESTDGENRDVNLEPVVAWAKCDRRLRRHDRSMVRAWNQQIDNILVFAGLFSAVLTAFNVEAYRLLRPDPEDAMVMLLQLILTRLGDTTIVQTSSSTFLSMTFAIRLNTLWFTSLVFSLSAASMGILVKQWLQNYLSSTASSPRENARIRQFRHQGLMRWRVPEVALALFFIGLADLLWQLNPIVAGVVTVFVSASLTFVVVTTITPTFSRHCPHKSPQSLVTYRLKQWITRGFMYILLRFWPNFWEPLPFPLYIPERLFRRRWTRKLRAKCLSYVYGRHPHTWREREKDLMARGEGREHELDRQVLANADLTFMDDPFLRQVVRVCLSDVEWSSAATCLQDILTNRAHHWVDGVPQWKISDTPDAELFLLIQLITDTLATPRMEHSFKDLSKAPPDVIKDLVVYLDKLCIAYPFHGNPHEVMYAFQAVWESVSPLLKHEDEKVWRAAHKLVLAMVSKTWGAGIHTDGTVIQHVIEFSDIALKGGHIDAFHDACTMALRLFIDSDFPDDPEPYQLGKQELVAQIQGMLQALERDLTMAADLLRCGSPTIVNTPSTALSSSSTPPTLSRSMSPPTSPGVPSNSPGPSSQQVRTPSALLLCVICEVEEHKPHGISMSEGLIAALLAISTNRGAHTEGFAGHIHQNSEEDAKRGLGARESGDVGGCWVVFASRDGIARTITTDAEPGADAEVSDPCSAFDYITDTRWITCYEEKR</sequence>
<feature type="region of interest" description="Disordered" evidence="1">
    <location>
        <begin position="32"/>
        <end position="79"/>
    </location>
</feature>
<feature type="region of interest" description="Disordered" evidence="1">
    <location>
        <begin position="207"/>
        <end position="251"/>
    </location>
</feature>
<evidence type="ECO:0000313" key="5">
    <source>
        <dbReference type="Proteomes" id="UP000813824"/>
    </source>
</evidence>
<evidence type="ECO:0000256" key="1">
    <source>
        <dbReference type="SAM" id="MobiDB-lite"/>
    </source>
</evidence>
<comment type="caution">
    <text evidence="4">The sequence shown here is derived from an EMBL/GenBank/DDBJ whole genome shotgun (WGS) entry which is preliminary data.</text>
</comment>
<feature type="compositionally biased region" description="Polar residues" evidence="1">
    <location>
        <begin position="110"/>
        <end position="119"/>
    </location>
</feature>
<feature type="domain" description="DUF6535" evidence="3">
    <location>
        <begin position="260"/>
        <end position="421"/>
    </location>
</feature>